<dbReference type="EMBL" id="JAKOGI010000942">
    <property type="protein sequence ID" value="KAJ8429050.1"/>
    <property type="molecule type" value="Genomic_DNA"/>
</dbReference>
<keyword evidence="3" id="KW-1185">Reference proteome</keyword>
<proteinExistence type="predicted"/>
<name>A0A9Q1JQB2_9CARY</name>
<reference evidence="2" key="1">
    <citation type="submission" date="2022-04" db="EMBL/GenBank/DDBJ databases">
        <title>Carnegiea gigantea Genome sequencing and assembly v2.</title>
        <authorList>
            <person name="Copetti D."/>
            <person name="Sanderson M.J."/>
            <person name="Burquez A."/>
            <person name="Wojciechowski M.F."/>
        </authorList>
    </citation>
    <scope>NUCLEOTIDE SEQUENCE</scope>
    <source>
        <strain evidence="2">SGP5-SGP5p</strain>
        <tissue evidence="2">Aerial part</tissue>
    </source>
</reference>
<feature type="region of interest" description="Disordered" evidence="1">
    <location>
        <begin position="95"/>
        <end position="118"/>
    </location>
</feature>
<sequence length="257" mass="30125">MISFLADAVYYLVEFLLNTNVVVILPHHLANCSLDVAPLSKRFHVYAPLAHKNNIWWGEIKERKQGEMEQKRKWKEEVPRVEIVLRAQEAADPIPKDIEGGLNNDRHQSKASTTTAKARKHQREKYISLVVEKRTLARQFQLKVDITNYTKKNNNVKPNVDVISLTEHTYTRDKGVPEWVDDTESSCQVIPIILSNKDKERAPYTWEEMLFQLLGPKPRHLYNKVFMSFSFPPYFYLYWYLDVTISFHFNKVGLDKS</sequence>
<protein>
    <submittedName>
        <fullName evidence="2">Uncharacterized protein</fullName>
    </submittedName>
</protein>
<evidence type="ECO:0000313" key="2">
    <source>
        <dbReference type="EMBL" id="KAJ8429050.1"/>
    </source>
</evidence>
<dbReference type="AlphaFoldDB" id="A0A9Q1JQB2"/>
<gene>
    <name evidence="2" type="ORF">Cgig2_023921</name>
</gene>
<organism evidence="2 3">
    <name type="scientific">Carnegiea gigantea</name>
    <dbReference type="NCBI Taxonomy" id="171969"/>
    <lineage>
        <taxon>Eukaryota</taxon>
        <taxon>Viridiplantae</taxon>
        <taxon>Streptophyta</taxon>
        <taxon>Embryophyta</taxon>
        <taxon>Tracheophyta</taxon>
        <taxon>Spermatophyta</taxon>
        <taxon>Magnoliopsida</taxon>
        <taxon>eudicotyledons</taxon>
        <taxon>Gunneridae</taxon>
        <taxon>Pentapetalae</taxon>
        <taxon>Caryophyllales</taxon>
        <taxon>Cactineae</taxon>
        <taxon>Cactaceae</taxon>
        <taxon>Cactoideae</taxon>
        <taxon>Echinocereeae</taxon>
        <taxon>Carnegiea</taxon>
    </lineage>
</organism>
<comment type="caution">
    <text evidence="2">The sequence shown here is derived from an EMBL/GenBank/DDBJ whole genome shotgun (WGS) entry which is preliminary data.</text>
</comment>
<feature type="compositionally biased region" description="Basic and acidic residues" evidence="1">
    <location>
        <begin position="95"/>
        <end position="108"/>
    </location>
</feature>
<evidence type="ECO:0000313" key="3">
    <source>
        <dbReference type="Proteomes" id="UP001153076"/>
    </source>
</evidence>
<evidence type="ECO:0000256" key="1">
    <source>
        <dbReference type="SAM" id="MobiDB-lite"/>
    </source>
</evidence>
<dbReference type="Proteomes" id="UP001153076">
    <property type="component" value="Unassembled WGS sequence"/>
</dbReference>
<accession>A0A9Q1JQB2</accession>